<name>A0A1W2DHP4_9PSEU</name>
<sequence>MSTEPQQSTGVAVAGAAASAPPVAPVATPDAESASSATTQTRIAVVPAVVEASAAVSTSKAAKVSKPMIVAAAVAGVVLIALPVAFGTVLNNGDQPGEHPNNAGYAQVPAPGDGFVPGVADPRAENTDTTTAQPNGSAPAQTADGRPVEPGEPANPGNAAAPGTPGQAPVQNQAPNPQGNPAPAQIVTYEATAGPGCTGSTRFTGVGSYRDGQSGWVDHGNGGCGTSFVSIPMSGDATKDDTSAYGLWTFDTGSVKTGSCTVSVFVPNGDITKVGGNPTHYRVYDRFDVAKGSPTGSFQVSQVANRGKWVSAGSFKVTGSKLAVQLLTRGEDWKGSTRNYAHHAAAMVKATCQA</sequence>
<accession>A0A1W2DHP4</accession>
<organism evidence="3 4">
    <name type="scientific">Lentzea albidocapillata</name>
    <dbReference type="NCBI Taxonomy" id="40571"/>
    <lineage>
        <taxon>Bacteria</taxon>
        <taxon>Bacillati</taxon>
        <taxon>Actinomycetota</taxon>
        <taxon>Actinomycetes</taxon>
        <taxon>Pseudonocardiales</taxon>
        <taxon>Pseudonocardiaceae</taxon>
        <taxon>Lentzea</taxon>
    </lineage>
</organism>
<evidence type="ECO:0000256" key="2">
    <source>
        <dbReference type="SAM" id="Phobius"/>
    </source>
</evidence>
<dbReference type="eggNOG" id="ENOG5033C92">
    <property type="taxonomic scope" value="Bacteria"/>
</dbReference>
<keyword evidence="2" id="KW-0812">Transmembrane</keyword>
<keyword evidence="2" id="KW-0472">Membrane</keyword>
<feature type="compositionally biased region" description="Low complexity" evidence="1">
    <location>
        <begin position="151"/>
        <end position="183"/>
    </location>
</feature>
<feature type="region of interest" description="Disordered" evidence="1">
    <location>
        <begin position="1"/>
        <end position="40"/>
    </location>
</feature>
<feature type="region of interest" description="Disordered" evidence="1">
    <location>
        <begin position="95"/>
        <end position="183"/>
    </location>
</feature>
<dbReference type="AlphaFoldDB" id="A0A1W2DHP4"/>
<gene>
    <name evidence="3" type="ORF">SAMN05660733_03003</name>
</gene>
<dbReference type="OrthoDB" id="3432217at2"/>
<evidence type="ECO:0000256" key="1">
    <source>
        <dbReference type="SAM" id="MobiDB-lite"/>
    </source>
</evidence>
<keyword evidence="2" id="KW-1133">Transmembrane helix</keyword>
<evidence type="ECO:0000313" key="3">
    <source>
        <dbReference type="EMBL" id="SMC96488.1"/>
    </source>
</evidence>
<dbReference type="STRING" id="40571.SAMN05660733_03003"/>
<evidence type="ECO:0000313" key="4">
    <source>
        <dbReference type="Proteomes" id="UP000192840"/>
    </source>
</evidence>
<protein>
    <submittedName>
        <fullName evidence="3">Uncharacterized protein</fullName>
    </submittedName>
</protein>
<keyword evidence="4" id="KW-1185">Reference proteome</keyword>
<feature type="compositionally biased region" description="Polar residues" evidence="1">
    <location>
        <begin position="127"/>
        <end position="140"/>
    </location>
</feature>
<feature type="compositionally biased region" description="Low complexity" evidence="1">
    <location>
        <begin position="8"/>
        <end position="29"/>
    </location>
</feature>
<dbReference type="Proteomes" id="UP000192840">
    <property type="component" value="Unassembled WGS sequence"/>
</dbReference>
<feature type="transmembrane region" description="Helical" evidence="2">
    <location>
        <begin position="69"/>
        <end position="90"/>
    </location>
</feature>
<dbReference type="RefSeq" id="WP_051769951.1">
    <property type="nucleotide sequence ID" value="NZ_FWYC01000007.1"/>
</dbReference>
<reference evidence="4" key="1">
    <citation type="submission" date="2017-04" db="EMBL/GenBank/DDBJ databases">
        <authorList>
            <person name="Varghese N."/>
            <person name="Submissions S."/>
        </authorList>
    </citation>
    <scope>NUCLEOTIDE SEQUENCE [LARGE SCALE GENOMIC DNA]</scope>
    <source>
        <strain evidence="4">DSM 44073</strain>
    </source>
</reference>
<proteinExistence type="predicted"/>
<dbReference type="EMBL" id="FWYC01000007">
    <property type="protein sequence ID" value="SMC96488.1"/>
    <property type="molecule type" value="Genomic_DNA"/>
</dbReference>